<dbReference type="EC" id="2.1.1.34" evidence="1"/>
<dbReference type="GO" id="GO:0032259">
    <property type="term" value="P:methylation"/>
    <property type="evidence" value="ECO:0007669"/>
    <property type="project" value="UniProtKB-KW"/>
</dbReference>
<sequence length="126" mass="14146">MESIVATLLSSFRRVPPAAIPAVLDCILTSTAASPSSFFHRLLDEFPHISKDIAHKGEQMDSEWRNSVATYVAVISHFVKKSGPHDMHVFVCSIWIPLLKSIYPCDRELFNEVSSLFLNLLKETNS</sequence>
<protein>
    <submittedName>
        <fullName evidence="1">tRNA (Guanosine(18)-2'-O)-methyltransferase</fullName>
        <ecNumber evidence="1">2.1.1.34</ecNumber>
    </submittedName>
</protein>
<reference evidence="1 2" key="1">
    <citation type="submission" date="2024-06" db="EMBL/GenBank/DDBJ databases">
        <title>A chromosome level genome sequence of Diviner's sage (Salvia divinorum).</title>
        <authorList>
            <person name="Ford S.A."/>
            <person name="Ro D.-K."/>
            <person name="Ness R.W."/>
            <person name="Phillips M.A."/>
        </authorList>
    </citation>
    <scope>NUCLEOTIDE SEQUENCE [LARGE SCALE GENOMIC DNA]</scope>
    <source>
        <strain evidence="1">SAF-2024a</strain>
        <tissue evidence="1">Leaf</tissue>
    </source>
</reference>
<dbReference type="AlphaFoldDB" id="A0ABD1IEQ5"/>
<proteinExistence type="predicted"/>
<keyword evidence="1" id="KW-0489">Methyltransferase</keyword>
<dbReference type="GO" id="GO:0141100">
    <property type="term" value="F:tRNA (guanine(18)-2'-O)-methyltransferase activity"/>
    <property type="evidence" value="ECO:0007669"/>
    <property type="project" value="UniProtKB-EC"/>
</dbReference>
<keyword evidence="2" id="KW-1185">Reference proteome</keyword>
<comment type="caution">
    <text evidence="1">The sequence shown here is derived from an EMBL/GenBank/DDBJ whole genome shotgun (WGS) entry which is preliminary data.</text>
</comment>
<name>A0ABD1IEQ5_SALDI</name>
<evidence type="ECO:0000313" key="1">
    <source>
        <dbReference type="EMBL" id="KAL1567199.1"/>
    </source>
</evidence>
<keyword evidence="1" id="KW-0808">Transferase</keyword>
<dbReference type="Proteomes" id="UP001567538">
    <property type="component" value="Unassembled WGS sequence"/>
</dbReference>
<organism evidence="1 2">
    <name type="scientific">Salvia divinorum</name>
    <name type="common">Maria pastora</name>
    <name type="synonym">Diviner's sage</name>
    <dbReference type="NCBI Taxonomy" id="28513"/>
    <lineage>
        <taxon>Eukaryota</taxon>
        <taxon>Viridiplantae</taxon>
        <taxon>Streptophyta</taxon>
        <taxon>Embryophyta</taxon>
        <taxon>Tracheophyta</taxon>
        <taxon>Spermatophyta</taxon>
        <taxon>Magnoliopsida</taxon>
        <taxon>eudicotyledons</taxon>
        <taxon>Gunneridae</taxon>
        <taxon>Pentapetalae</taxon>
        <taxon>asterids</taxon>
        <taxon>lamiids</taxon>
        <taxon>Lamiales</taxon>
        <taxon>Lamiaceae</taxon>
        <taxon>Nepetoideae</taxon>
        <taxon>Mentheae</taxon>
        <taxon>Salviinae</taxon>
        <taxon>Salvia</taxon>
        <taxon>Salvia subgen. Calosphace</taxon>
    </lineage>
</organism>
<dbReference type="EMBL" id="JBEAFC010000002">
    <property type="protein sequence ID" value="KAL1567199.1"/>
    <property type="molecule type" value="Genomic_DNA"/>
</dbReference>
<evidence type="ECO:0000313" key="2">
    <source>
        <dbReference type="Proteomes" id="UP001567538"/>
    </source>
</evidence>
<accession>A0ABD1IEQ5</accession>
<gene>
    <name evidence="1" type="ORF">AAHA92_02704</name>
</gene>